<protein>
    <recommendedName>
        <fullName evidence="3">Phosphoglycerate mutase family protein</fullName>
    </recommendedName>
</protein>
<reference evidence="1 2" key="1">
    <citation type="journal article" date="2011" name="Science">
        <title>Comparative functional genomics of the fission yeasts.</title>
        <authorList>
            <person name="Rhind N."/>
            <person name="Chen Z."/>
            <person name="Yassour M."/>
            <person name="Thompson D.A."/>
            <person name="Haas B.J."/>
            <person name="Habib N."/>
            <person name="Wapinski I."/>
            <person name="Roy S."/>
            <person name="Lin M.F."/>
            <person name="Heiman D.I."/>
            <person name="Young S.K."/>
            <person name="Furuya K."/>
            <person name="Guo Y."/>
            <person name="Pidoux A."/>
            <person name="Chen H.M."/>
            <person name="Robbertse B."/>
            <person name="Goldberg J.M."/>
            <person name="Aoki K."/>
            <person name="Bayne E.H."/>
            <person name="Berlin A.M."/>
            <person name="Desjardins C.A."/>
            <person name="Dobbs E."/>
            <person name="Dukaj L."/>
            <person name="Fan L."/>
            <person name="FitzGerald M.G."/>
            <person name="French C."/>
            <person name="Gujja S."/>
            <person name="Hansen K."/>
            <person name="Keifenheim D."/>
            <person name="Levin J.Z."/>
            <person name="Mosher R.A."/>
            <person name="Mueller C.A."/>
            <person name="Pfiffner J."/>
            <person name="Priest M."/>
            <person name="Russ C."/>
            <person name="Smialowska A."/>
            <person name="Swoboda P."/>
            <person name="Sykes S.M."/>
            <person name="Vaughn M."/>
            <person name="Vengrova S."/>
            <person name="Yoder R."/>
            <person name="Zeng Q."/>
            <person name="Allshire R."/>
            <person name="Baulcombe D."/>
            <person name="Birren B.W."/>
            <person name="Brown W."/>
            <person name="Ekwall K."/>
            <person name="Kellis M."/>
            <person name="Leatherwood J."/>
            <person name="Levin H."/>
            <person name="Margalit H."/>
            <person name="Martienssen R."/>
            <person name="Nieduszynski C.A."/>
            <person name="Spatafora J.W."/>
            <person name="Friedman N."/>
            <person name="Dalgaard J.Z."/>
            <person name="Baumann P."/>
            <person name="Niki H."/>
            <person name="Regev A."/>
            <person name="Nusbaum C."/>
        </authorList>
    </citation>
    <scope>NUCLEOTIDE SEQUENCE [LARGE SCALE GENOMIC DNA]</scope>
    <source>
        <strain evidence="2">OY26 / ATCC MYA-4695 / CBS 11777 / NBRC 106824 / NRRL Y48691</strain>
    </source>
</reference>
<accession>S9XBL1</accession>
<dbReference type="Proteomes" id="UP000015464">
    <property type="component" value="Unassembled WGS sequence"/>
</dbReference>
<gene>
    <name evidence="1" type="ORF">SPOG_02368</name>
</gene>
<dbReference type="RefSeq" id="XP_013023764.1">
    <property type="nucleotide sequence ID" value="XM_013168310.1"/>
</dbReference>
<proteinExistence type="predicted"/>
<dbReference type="SUPFAM" id="SSF53254">
    <property type="entry name" value="Phosphoglycerate mutase-like"/>
    <property type="match status" value="1"/>
</dbReference>
<name>S9XBL1_SCHCR</name>
<dbReference type="HOGENOM" id="CLU_1435197_0_0_1"/>
<dbReference type="OrthoDB" id="496981at2759"/>
<sequence>MQVKSCRTSCGNHFLFFILRRAIETMQIAFQDYMKDDHVPLKILPTLHDSTACYKDKVYLKKEGIHKADFETSVLKTQQLTEYFAKVPQKNLAVVTHGVCIRLFSGFQKPGNLNATLKDKNSFSPCQHCYYTLHYYNDRTWRFTPLEKEESPSFRPYYHHSHTLLVLSLLYALCFPMSYDCYLMSKNAA</sequence>
<organism evidence="1 2">
    <name type="scientific">Schizosaccharomyces cryophilus (strain OY26 / ATCC MYA-4695 / CBS 11777 / NBRC 106824 / NRRL Y48691)</name>
    <name type="common">Fission yeast</name>
    <dbReference type="NCBI Taxonomy" id="653667"/>
    <lineage>
        <taxon>Eukaryota</taxon>
        <taxon>Fungi</taxon>
        <taxon>Dikarya</taxon>
        <taxon>Ascomycota</taxon>
        <taxon>Taphrinomycotina</taxon>
        <taxon>Schizosaccharomycetes</taxon>
        <taxon>Schizosaccharomycetales</taxon>
        <taxon>Schizosaccharomycetaceae</taxon>
        <taxon>Schizosaccharomyces</taxon>
    </lineage>
</organism>
<keyword evidence="2" id="KW-1185">Reference proteome</keyword>
<dbReference type="InterPro" id="IPR029033">
    <property type="entry name" value="His_PPase_superfam"/>
</dbReference>
<dbReference type="GeneID" id="25036692"/>
<evidence type="ECO:0008006" key="3">
    <source>
        <dbReference type="Google" id="ProtNLM"/>
    </source>
</evidence>
<dbReference type="eggNOG" id="KOG4754">
    <property type="taxonomic scope" value="Eukaryota"/>
</dbReference>
<evidence type="ECO:0000313" key="1">
    <source>
        <dbReference type="EMBL" id="EPY51191.1"/>
    </source>
</evidence>
<evidence type="ECO:0000313" key="2">
    <source>
        <dbReference type="Proteomes" id="UP000015464"/>
    </source>
</evidence>
<dbReference type="AlphaFoldDB" id="S9XBL1"/>
<dbReference type="EMBL" id="KE546991">
    <property type="protein sequence ID" value="EPY51191.1"/>
    <property type="molecule type" value="Genomic_DNA"/>
</dbReference>